<accession>A0ABS5BXX7</accession>
<protein>
    <submittedName>
        <fullName evidence="1">Uncharacterized protein</fullName>
    </submittedName>
</protein>
<comment type="caution">
    <text evidence="1">The sequence shown here is derived from an EMBL/GenBank/DDBJ whole genome shotgun (WGS) entry which is preliminary data.</text>
</comment>
<sequence length="177" mass="19414">MVEIEINNERNGDLLFHPTGERVRGRFDVRAINSPEIGTLVRDLPNGVPGQVIRFDPTTGTGAIVEPLHDFQYTATRAAIEKRIGGAVDFDKPVKEFPNAHAGTWLGWMRRAVVAGVARVVKGKLPDSDPPDMRRGMYYTEKADPRDTTINQLVALLTSKLSPAERKELAGGLAVAK</sequence>
<dbReference type="Proteomes" id="UP000676565">
    <property type="component" value="Unassembled WGS sequence"/>
</dbReference>
<gene>
    <name evidence="1" type="ORF">J8F10_20980</name>
</gene>
<name>A0ABS5BXX7_9BACT</name>
<dbReference type="EMBL" id="JAGKQQ010000001">
    <property type="protein sequence ID" value="MBP3957733.1"/>
    <property type="molecule type" value="Genomic_DNA"/>
</dbReference>
<proteinExistence type="predicted"/>
<organism evidence="1 2">
    <name type="scientific">Gemmata palustris</name>
    <dbReference type="NCBI Taxonomy" id="2822762"/>
    <lineage>
        <taxon>Bacteria</taxon>
        <taxon>Pseudomonadati</taxon>
        <taxon>Planctomycetota</taxon>
        <taxon>Planctomycetia</taxon>
        <taxon>Gemmatales</taxon>
        <taxon>Gemmataceae</taxon>
        <taxon>Gemmata</taxon>
    </lineage>
</organism>
<dbReference type="RefSeq" id="WP_210657071.1">
    <property type="nucleotide sequence ID" value="NZ_JAGKQQ010000001.1"/>
</dbReference>
<keyword evidence="2" id="KW-1185">Reference proteome</keyword>
<reference evidence="1 2" key="1">
    <citation type="submission" date="2021-04" db="EMBL/GenBank/DDBJ databases">
        <authorList>
            <person name="Ivanova A."/>
        </authorList>
    </citation>
    <scope>NUCLEOTIDE SEQUENCE [LARGE SCALE GENOMIC DNA]</scope>
    <source>
        <strain evidence="1 2">G18</strain>
    </source>
</reference>
<evidence type="ECO:0000313" key="1">
    <source>
        <dbReference type="EMBL" id="MBP3957733.1"/>
    </source>
</evidence>
<evidence type="ECO:0000313" key="2">
    <source>
        <dbReference type="Proteomes" id="UP000676565"/>
    </source>
</evidence>